<reference evidence="7" key="1">
    <citation type="journal article" date="2019" name="Int. J. Syst. Evol. Microbiol.">
        <title>The Global Catalogue of Microorganisms (GCM) 10K type strain sequencing project: providing services to taxonomists for standard genome sequencing and annotation.</title>
        <authorList>
            <consortium name="The Broad Institute Genomics Platform"/>
            <consortium name="The Broad Institute Genome Sequencing Center for Infectious Disease"/>
            <person name="Wu L."/>
            <person name="Ma J."/>
        </authorList>
    </citation>
    <scope>NUCLEOTIDE SEQUENCE [LARGE SCALE GENOMIC DNA]</scope>
    <source>
        <strain evidence="7">CGMCC 1.18575</strain>
    </source>
</reference>
<dbReference type="SUPFAM" id="SSF50891">
    <property type="entry name" value="Cyclophilin-like"/>
    <property type="match status" value="2"/>
</dbReference>
<dbReference type="Proteomes" id="UP001596113">
    <property type="component" value="Unassembled WGS sequence"/>
</dbReference>
<keyword evidence="2 6" id="KW-0378">Hydrolase</keyword>
<dbReference type="InterPro" id="IPR029000">
    <property type="entry name" value="Cyclophilin-like_dom_sf"/>
</dbReference>
<dbReference type="InterPro" id="IPR003778">
    <property type="entry name" value="CT_A_B"/>
</dbReference>
<evidence type="ECO:0000256" key="1">
    <source>
        <dbReference type="ARBA" id="ARBA00022741"/>
    </source>
</evidence>
<dbReference type="InterPro" id="IPR052708">
    <property type="entry name" value="PxpC"/>
</dbReference>
<evidence type="ECO:0000313" key="6">
    <source>
        <dbReference type="EMBL" id="MFC5402714.1"/>
    </source>
</evidence>
<dbReference type="PANTHER" id="PTHR43309">
    <property type="entry name" value="5-OXOPROLINASE SUBUNIT C"/>
    <property type="match status" value="1"/>
</dbReference>
<sequence>MPKTDIAIELLGDRAFLLRWAGEITAAQLAFCAKLLNGAEFLWLSETVPAFRTIACHLRDNSFGVREPAEEALRLVRSSNLPAGGEQRRVIELPAFYGGVAGPDLAFCATSSGLTENEFIARHASATYEVAMLGFAPGFPYLSGLDSALSQPRRATPRLKVPAGSIGIAGEQTGVYSVMSPGGWQIIGRTDVPLFRPDSERPFLLAPGDRVRFVAADMGEGGTDAGRFEHSYVERIAEREDGSHVFKREGTESDALTVLKPGVLTTIQDLGRSGWQAFGVSRGGAMDRVSLRKANVLVGNDEGAAALEVTLIGGEYAANRDIVVAICGADLGASVSGSKLPMNRPVLLRKGAQLTFGAAASGCRAYVAIAGGIDVPVVLGSRATDARARIGGGVGRALQAGDRIRCYKSGEMTFFDQLRRKAEADGSDWSAPSWSASGWEEGVAPTMVRMSGKRRLIPIRLLPGAEWERFGEDVRAQLFREAYRVKTTSDRMGVRLNGLAIPISEGGEMESHGVSPGTIQVPSDGQPIVLAMNCQPTGGYPKLANVIAADLPLLAQAAPGDWLSFSLTDTDSADRALQQREREHAQLKAGLKLMMR</sequence>
<evidence type="ECO:0000256" key="2">
    <source>
        <dbReference type="ARBA" id="ARBA00022801"/>
    </source>
</evidence>
<dbReference type="Pfam" id="PF02682">
    <property type="entry name" value="CT_C_D"/>
    <property type="match status" value="1"/>
</dbReference>
<dbReference type="SMART" id="SM00797">
    <property type="entry name" value="AHS2"/>
    <property type="match status" value="1"/>
</dbReference>
<feature type="domain" description="Carboxyltransferase" evidence="5">
    <location>
        <begin position="277"/>
        <end position="583"/>
    </location>
</feature>
<dbReference type="PANTHER" id="PTHR43309:SF5">
    <property type="entry name" value="5-OXOPROLINASE SUBUNIT C"/>
    <property type="match status" value="1"/>
</dbReference>
<dbReference type="EMBL" id="JBHSMI010000015">
    <property type="protein sequence ID" value="MFC5402714.1"/>
    <property type="molecule type" value="Genomic_DNA"/>
</dbReference>
<dbReference type="EC" id="3.5.2.9" evidence="6"/>
<comment type="caution">
    <text evidence="6">The sequence shown here is derived from an EMBL/GenBank/DDBJ whole genome shotgun (WGS) entry which is preliminary data.</text>
</comment>
<dbReference type="Pfam" id="PF02626">
    <property type="entry name" value="CT_A_B"/>
    <property type="match status" value="1"/>
</dbReference>
<protein>
    <submittedName>
        <fullName evidence="6">5-oxoprolinase subunit PxpB</fullName>
        <ecNumber evidence="6">3.5.2.9</ecNumber>
    </submittedName>
</protein>
<accession>A0ABW0HN84</accession>
<dbReference type="RefSeq" id="WP_378131426.1">
    <property type="nucleotide sequence ID" value="NZ_JBHSMI010000015.1"/>
</dbReference>
<organism evidence="6 7">
    <name type="scientific">Cohnella soli</name>
    <dbReference type="NCBI Taxonomy" id="425005"/>
    <lineage>
        <taxon>Bacteria</taxon>
        <taxon>Bacillati</taxon>
        <taxon>Bacillota</taxon>
        <taxon>Bacilli</taxon>
        <taxon>Bacillales</taxon>
        <taxon>Paenibacillaceae</taxon>
        <taxon>Cohnella</taxon>
    </lineage>
</organism>
<dbReference type="SMART" id="SM00796">
    <property type="entry name" value="AHS1"/>
    <property type="match status" value="1"/>
</dbReference>
<dbReference type="InterPro" id="IPR003833">
    <property type="entry name" value="CT_C_D"/>
</dbReference>
<keyword evidence="3" id="KW-0067">ATP-binding</keyword>
<dbReference type="GO" id="GO:0017168">
    <property type="term" value="F:5-oxoprolinase (ATP-hydrolyzing) activity"/>
    <property type="evidence" value="ECO:0007669"/>
    <property type="project" value="UniProtKB-EC"/>
</dbReference>
<feature type="domain" description="Carboxyltransferase" evidence="4">
    <location>
        <begin position="6"/>
        <end position="205"/>
    </location>
</feature>
<evidence type="ECO:0000259" key="4">
    <source>
        <dbReference type="SMART" id="SM00796"/>
    </source>
</evidence>
<keyword evidence="1" id="KW-0547">Nucleotide-binding</keyword>
<evidence type="ECO:0000259" key="5">
    <source>
        <dbReference type="SMART" id="SM00797"/>
    </source>
</evidence>
<keyword evidence="7" id="KW-1185">Reference proteome</keyword>
<dbReference type="NCBIfam" id="TIGR00370">
    <property type="entry name" value="5-oxoprolinase subunit PxpB"/>
    <property type="match status" value="1"/>
</dbReference>
<dbReference type="NCBIfam" id="TIGR00724">
    <property type="entry name" value="urea_amlyse_rel"/>
    <property type="match status" value="1"/>
</dbReference>
<name>A0ABW0HN84_9BACL</name>
<evidence type="ECO:0000256" key="3">
    <source>
        <dbReference type="ARBA" id="ARBA00022840"/>
    </source>
</evidence>
<proteinExistence type="predicted"/>
<dbReference type="Gene3D" id="2.40.100.10">
    <property type="entry name" value="Cyclophilin-like"/>
    <property type="match status" value="2"/>
</dbReference>
<evidence type="ECO:0000313" key="7">
    <source>
        <dbReference type="Proteomes" id="UP001596113"/>
    </source>
</evidence>
<gene>
    <name evidence="6" type="primary">pxpB</name>
    <name evidence="6" type="ORF">ACFPOF_08170</name>
</gene>
<dbReference type="InterPro" id="IPR010016">
    <property type="entry name" value="PxpB"/>
</dbReference>